<dbReference type="InterPro" id="IPR027417">
    <property type="entry name" value="P-loop_NTPase"/>
</dbReference>
<accession>A0ABY5LXK8</accession>
<evidence type="ECO:0000313" key="2">
    <source>
        <dbReference type="EMBL" id="UUO15390.1"/>
    </source>
</evidence>
<evidence type="ECO:0000259" key="1">
    <source>
        <dbReference type="Pfam" id="PF13175"/>
    </source>
</evidence>
<dbReference type="RefSeq" id="WP_051424230.1">
    <property type="nucleotide sequence ID" value="NZ_CP099464.1"/>
</dbReference>
<feature type="domain" description="Endonuclease GajA/Old nuclease/RecF-like AAA" evidence="1">
    <location>
        <begin position="17"/>
        <end position="351"/>
    </location>
</feature>
<keyword evidence="2" id="KW-0067">ATP-binding</keyword>
<dbReference type="Gene3D" id="3.40.50.300">
    <property type="entry name" value="P-loop containing nucleotide triphosphate hydrolases"/>
    <property type="match status" value="1"/>
</dbReference>
<name>A0ABY5LXK8_9CYAN</name>
<reference evidence="2" key="1">
    <citation type="submission" date="2022-06" db="EMBL/GenBank/DDBJ databases">
        <title>Nostosin G and Spiroidesin B from the Cyanobacterium Dolichospermum sp. NIES-1697.</title>
        <authorList>
            <person name="Phan C.-S."/>
            <person name="Mehjabin J.J."/>
            <person name="Anas A.R.J."/>
            <person name="Hayasaka M."/>
            <person name="Onoki R."/>
            <person name="Wang J."/>
            <person name="Umezawa T."/>
            <person name="Washio K."/>
            <person name="Morikawa M."/>
            <person name="Okino T."/>
        </authorList>
    </citation>
    <scope>NUCLEOTIDE SEQUENCE</scope>
    <source>
        <strain evidence="2">NIES-1697</strain>
    </source>
</reference>
<proteinExistence type="predicted"/>
<dbReference type="PANTHER" id="PTHR43581:SF4">
    <property type="entry name" value="ATP_GTP PHOSPHATASE"/>
    <property type="match status" value="1"/>
</dbReference>
<organism evidence="2 3">
    <name type="scientific">Dolichospermum heterosporum TAC447</name>
    <dbReference type="NCBI Taxonomy" id="747523"/>
    <lineage>
        <taxon>Bacteria</taxon>
        <taxon>Bacillati</taxon>
        <taxon>Cyanobacteriota</taxon>
        <taxon>Cyanophyceae</taxon>
        <taxon>Nostocales</taxon>
        <taxon>Aphanizomenonaceae</taxon>
        <taxon>Dolichospermum</taxon>
        <taxon>Dolichospermum heterosporum</taxon>
    </lineage>
</organism>
<dbReference type="InterPro" id="IPR051396">
    <property type="entry name" value="Bact_Antivir_Def_Nuclease"/>
</dbReference>
<dbReference type="SUPFAM" id="SSF52540">
    <property type="entry name" value="P-loop containing nucleoside triphosphate hydrolases"/>
    <property type="match status" value="1"/>
</dbReference>
<dbReference type="EMBL" id="CP099464">
    <property type="protein sequence ID" value="UUO15390.1"/>
    <property type="molecule type" value="Genomic_DNA"/>
</dbReference>
<dbReference type="InterPro" id="IPR041685">
    <property type="entry name" value="AAA_GajA/Old/RecF-like"/>
</dbReference>
<keyword evidence="3" id="KW-1185">Reference proteome</keyword>
<protein>
    <submittedName>
        <fullName evidence="2">ATP-binding protein</fullName>
    </submittedName>
</protein>
<evidence type="ECO:0000313" key="3">
    <source>
        <dbReference type="Proteomes" id="UP001057561"/>
    </source>
</evidence>
<dbReference type="PANTHER" id="PTHR43581">
    <property type="entry name" value="ATP/GTP PHOSPHATASE"/>
    <property type="match status" value="1"/>
</dbReference>
<dbReference type="Pfam" id="PF13175">
    <property type="entry name" value="AAA_15"/>
    <property type="match status" value="1"/>
</dbReference>
<gene>
    <name evidence="2" type="ORF">NG743_25940</name>
</gene>
<dbReference type="Proteomes" id="UP001057561">
    <property type="component" value="Chromosome"/>
</dbReference>
<keyword evidence="2" id="KW-0547">Nucleotide-binding</keyword>
<sequence length="443" mass="51646">MVIKFSCVTAYYIALMEKLTVKNFLNIKDIEFNLSKINIIIGQQASGKSILAKLVYFFKDFFIKYRSSIQNKQKKAEFDKSIITTFKIIFPEYSWKNQEFQILYEFDSYSVALNNQKSDDNKSKLSLIYSEYLVKVRRKILSEYNKKTLEYAENNPEKIEEYYNTIFTEHILKDNHFNSLELITFIPAGRSFFANLQNNIFSFLSGNIVIDYFLQEFGSAYERVKNIYQLRKLIHALNLNDSIDELINQIIVGNYSYEKDQDWILYTNETNKNRRTNLSHSSSGQQEALPMTLILAILPFISSTTRLFIIEEPEAHLFPTSQKHIVSLISQVFNTTEKKHKFFITTHSPYILTAFNNLIQAGNTLKALREKPEQNDLLEALFKIVPENQTLDINDVAAYTIKNGMIESLINEDNNLIDTNIIDEVSNEFSQVFEKLIELEFGE</sequence>
<dbReference type="GO" id="GO:0005524">
    <property type="term" value="F:ATP binding"/>
    <property type="evidence" value="ECO:0007669"/>
    <property type="project" value="UniProtKB-KW"/>
</dbReference>